<evidence type="ECO:0000313" key="4">
    <source>
        <dbReference type="EMBL" id="VAW87521.1"/>
    </source>
</evidence>
<dbReference type="SMART" id="SM00271">
    <property type="entry name" value="DnaJ"/>
    <property type="match status" value="1"/>
</dbReference>
<dbReference type="InterPro" id="IPR011990">
    <property type="entry name" value="TPR-like_helical_dom_sf"/>
</dbReference>
<dbReference type="EMBL" id="UOFO01000125">
    <property type="protein sequence ID" value="VAW87521.1"/>
    <property type="molecule type" value="Genomic_DNA"/>
</dbReference>
<dbReference type="PANTHER" id="PTHR45188:SF2">
    <property type="entry name" value="DNAJ HOMOLOG SUBFAMILY C MEMBER 7"/>
    <property type="match status" value="1"/>
</dbReference>
<dbReference type="InterPro" id="IPR001623">
    <property type="entry name" value="DnaJ_domain"/>
</dbReference>
<keyword evidence="2" id="KW-0802">TPR repeat</keyword>
<keyword evidence="1" id="KW-0677">Repeat</keyword>
<gene>
    <name evidence="4" type="ORF">MNBD_GAMMA16-1988</name>
</gene>
<dbReference type="Gene3D" id="1.25.40.10">
    <property type="entry name" value="Tetratricopeptide repeat domain"/>
    <property type="match status" value="2"/>
</dbReference>
<dbReference type="Gene3D" id="1.10.287.110">
    <property type="entry name" value="DnaJ domain"/>
    <property type="match status" value="1"/>
</dbReference>
<evidence type="ECO:0000256" key="2">
    <source>
        <dbReference type="ARBA" id="ARBA00022803"/>
    </source>
</evidence>
<dbReference type="SUPFAM" id="SSF48452">
    <property type="entry name" value="TPR-like"/>
    <property type="match status" value="2"/>
</dbReference>
<dbReference type="PROSITE" id="PS50005">
    <property type="entry name" value="TPR"/>
    <property type="match status" value="1"/>
</dbReference>
<dbReference type="CDD" id="cd06257">
    <property type="entry name" value="DnaJ"/>
    <property type="match status" value="1"/>
</dbReference>
<dbReference type="SMART" id="SM00028">
    <property type="entry name" value="TPR"/>
    <property type="match status" value="5"/>
</dbReference>
<organism evidence="4">
    <name type="scientific">hydrothermal vent metagenome</name>
    <dbReference type="NCBI Taxonomy" id="652676"/>
    <lineage>
        <taxon>unclassified sequences</taxon>
        <taxon>metagenomes</taxon>
        <taxon>ecological metagenomes</taxon>
    </lineage>
</organism>
<dbReference type="InterPro" id="IPR019734">
    <property type="entry name" value="TPR_rpt"/>
</dbReference>
<proteinExistence type="predicted"/>
<evidence type="ECO:0000256" key="1">
    <source>
        <dbReference type="ARBA" id="ARBA00022737"/>
    </source>
</evidence>
<dbReference type="InterPro" id="IPR036869">
    <property type="entry name" value="J_dom_sf"/>
</dbReference>
<dbReference type="PROSITE" id="PS50076">
    <property type="entry name" value="DNAJ_2"/>
    <property type="match status" value="1"/>
</dbReference>
<protein>
    <recommendedName>
        <fullName evidence="3">J domain-containing protein</fullName>
    </recommendedName>
</protein>
<dbReference type="PANTHER" id="PTHR45188">
    <property type="entry name" value="DNAJ PROTEIN P58IPK HOMOLOG"/>
    <property type="match status" value="1"/>
</dbReference>
<evidence type="ECO:0000259" key="3">
    <source>
        <dbReference type="PROSITE" id="PS50076"/>
    </source>
</evidence>
<dbReference type="SUPFAM" id="SSF46565">
    <property type="entry name" value="Chaperone J-domain"/>
    <property type="match status" value="1"/>
</dbReference>
<accession>A0A3B0Z7K3</accession>
<feature type="domain" description="J" evidence="3">
    <location>
        <begin position="2"/>
        <end position="61"/>
    </location>
</feature>
<dbReference type="AlphaFoldDB" id="A0A3B0Z7K3"/>
<sequence>MNCWKFLDIEATLDKKLIKRAYSKLLRVFHPEKDAKGFQQLRQAYKTAISLANKLSSDEVNRHNEEQETSNIISNNAEPLSDILNIAIENEANDITRYYAEATVNDQDLSIDHKSSFYLCEELLRLLSEKFDERLTMSNWEKFTKLFESLGFDDKQLVMEQLIIELTNAPFLPLSIYQQIDTCCQMADFISDIVSFNQLNLKVSNIDLKNLLAYLQGNKLAVRTVNYTAIFGAGLSVDSANEIIYFLEKTSTPNTKDFVSKDTDSQDKELIDPASIDIASINMETLDKLIKKHPEFFFLKIKQLYCLYQKEGYSESCLEVLQNLNENKNEIFSLELLIFKGDFEYKKNNFEEASLFFSQALSFDPSSIELTYKLIKSHIKLSNFEIARNMLHGLVEQTPKNTLFQIEYKYCSYNILKTKNFDMDNLEDLELKIELLFELNQHEDVLSIAEQYLNVIEDIRLKKTICFYKAKIAKNKKQGQAAFDAIKKSLAYAAQLNENGYDELLEMLEILNSNVDIETGDAFFQEKMLLQALQLFPKQTTVLYLLGEFYLNIQRNFSVAVSYYSQAIAVNPSFHQCYKGRAYAYSKLREYDKSLLDCETYLKQEYGYLPLLSLTARLQHELGQYENAIEAYSHLFSFYLFKDISADQRYFFSSACFKFLEERYQLKCLGVIAGLPDAPLSSKHMQLLQNCVSHMLILTEEYDTSTQRESYYTLEIYTQLAIALFKLNRVHECKLVVSNGLKHIDEIIQAEGSQNRDVDYYTRELNYTLAEAYFSENDFEIANEFHEKTLGYYEKYQAPHDFMFSMLWFRYSQTSIRHYNNKIDLHHFGKMAITYLSELSRNPISSTNVAYYCAEKTSQIYNIFAENPLENDCVETYRQKALQYAQQDRSPVDKT</sequence>
<name>A0A3B0Z7K3_9ZZZZ</name>
<reference evidence="4" key="1">
    <citation type="submission" date="2018-06" db="EMBL/GenBank/DDBJ databases">
        <authorList>
            <person name="Zhirakovskaya E."/>
        </authorList>
    </citation>
    <scope>NUCLEOTIDE SEQUENCE</scope>
</reference>